<accession>A0A2G1URP1</accession>
<reference evidence="1 2" key="1">
    <citation type="submission" date="2017-09" db="EMBL/GenBank/DDBJ databases">
        <title>The draft genome sequences of Marinobacter sp. PWS21.</title>
        <authorList>
            <person name="Cao J."/>
        </authorList>
    </citation>
    <scope>NUCLEOTIDE SEQUENCE [LARGE SCALE GENOMIC DNA]</scope>
    <source>
        <strain evidence="1 2">PWS21</strain>
    </source>
</reference>
<dbReference type="EMBL" id="NTFH01000001">
    <property type="protein sequence ID" value="PHQ17166.1"/>
    <property type="molecule type" value="Genomic_DNA"/>
</dbReference>
<keyword evidence="2" id="KW-1185">Reference proteome</keyword>
<evidence type="ECO:0000313" key="1">
    <source>
        <dbReference type="EMBL" id="PHQ17166.1"/>
    </source>
</evidence>
<proteinExistence type="predicted"/>
<sequence length="61" mass="6904">MSRAEGRVRSPCVSVCALDENDVCVGCQRTGDEILHWTSMTDDQRREVLKKVAVREQRVAL</sequence>
<comment type="caution">
    <text evidence="1">The sequence shown here is derived from an EMBL/GenBank/DDBJ whole genome shotgun (WGS) entry which is preliminary data.</text>
</comment>
<dbReference type="RefSeq" id="WP_099612845.1">
    <property type="nucleotide sequence ID" value="NZ_KZ319367.1"/>
</dbReference>
<name>A0A2G1URP1_9GAMM</name>
<dbReference type="AlphaFoldDB" id="A0A2G1URP1"/>
<gene>
    <name evidence="1" type="ORF">CLH61_01005</name>
</gene>
<protein>
    <submittedName>
        <fullName evidence="1">DUF1289 domain-containing protein</fullName>
    </submittedName>
</protein>
<dbReference type="PANTHER" id="PTHR35175:SF2">
    <property type="entry name" value="DUF1289 DOMAIN-CONTAINING PROTEIN"/>
    <property type="match status" value="1"/>
</dbReference>
<dbReference type="Proteomes" id="UP000231409">
    <property type="component" value="Unassembled WGS sequence"/>
</dbReference>
<organism evidence="1 2">
    <name type="scientific">Marinobacter profundi</name>
    <dbReference type="NCBI Taxonomy" id="2666256"/>
    <lineage>
        <taxon>Bacteria</taxon>
        <taxon>Pseudomonadati</taxon>
        <taxon>Pseudomonadota</taxon>
        <taxon>Gammaproteobacteria</taxon>
        <taxon>Pseudomonadales</taxon>
        <taxon>Marinobacteraceae</taxon>
        <taxon>Marinobacter</taxon>
    </lineage>
</organism>
<dbReference type="InterPro" id="IPR010710">
    <property type="entry name" value="DUF1289"/>
</dbReference>
<evidence type="ECO:0000313" key="2">
    <source>
        <dbReference type="Proteomes" id="UP000231409"/>
    </source>
</evidence>
<dbReference type="PANTHER" id="PTHR35175">
    <property type="entry name" value="DUF1289 DOMAIN-CONTAINING PROTEIN"/>
    <property type="match status" value="1"/>
</dbReference>
<dbReference type="Pfam" id="PF06945">
    <property type="entry name" value="DUF1289"/>
    <property type="match status" value="1"/>
</dbReference>